<dbReference type="Gene3D" id="2.60.40.10">
    <property type="entry name" value="Immunoglobulins"/>
    <property type="match status" value="1"/>
</dbReference>
<accession>A0A3B4XTD6</accession>
<keyword evidence="3" id="KW-0472">Membrane</keyword>
<dbReference type="GO" id="GO:0001817">
    <property type="term" value="P:regulation of cytokine production"/>
    <property type="evidence" value="ECO:0007669"/>
    <property type="project" value="TreeGrafter"/>
</dbReference>
<evidence type="ECO:0000256" key="3">
    <source>
        <dbReference type="ARBA" id="ARBA00023136"/>
    </source>
</evidence>
<evidence type="ECO:0000313" key="8">
    <source>
        <dbReference type="Proteomes" id="UP000261360"/>
    </source>
</evidence>
<evidence type="ECO:0000256" key="4">
    <source>
        <dbReference type="ARBA" id="ARBA00023157"/>
    </source>
</evidence>
<evidence type="ECO:0000256" key="1">
    <source>
        <dbReference type="ARBA" id="ARBA00004370"/>
    </source>
</evidence>
<keyword evidence="4" id="KW-1015">Disulfide bond</keyword>
<dbReference type="GO" id="GO:0005102">
    <property type="term" value="F:signaling receptor binding"/>
    <property type="evidence" value="ECO:0007669"/>
    <property type="project" value="TreeGrafter"/>
</dbReference>
<dbReference type="GO" id="GO:0050863">
    <property type="term" value="P:regulation of T cell activation"/>
    <property type="evidence" value="ECO:0007669"/>
    <property type="project" value="UniProtKB-ARBA"/>
</dbReference>
<dbReference type="InterPro" id="IPR050504">
    <property type="entry name" value="IgSF_BTN/MOG"/>
</dbReference>
<evidence type="ECO:0000313" key="7">
    <source>
        <dbReference type="Ensembl" id="ENSSLDP00000019227.1"/>
    </source>
</evidence>
<name>A0A3B4XTD6_SERLL</name>
<comment type="subcellular location">
    <subcellularLocation>
        <location evidence="1">Membrane</location>
    </subcellularLocation>
</comment>
<proteinExistence type="predicted"/>
<evidence type="ECO:0000256" key="2">
    <source>
        <dbReference type="ARBA" id="ARBA00022729"/>
    </source>
</evidence>
<keyword evidence="6" id="KW-0393">Immunoglobulin domain</keyword>
<keyword evidence="5" id="KW-0325">Glycoprotein</keyword>
<dbReference type="Proteomes" id="UP000261360">
    <property type="component" value="Unplaced"/>
</dbReference>
<evidence type="ECO:0000256" key="6">
    <source>
        <dbReference type="ARBA" id="ARBA00023319"/>
    </source>
</evidence>
<dbReference type="GO" id="GO:0050852">
    <property type="term" value="P:T cell receptor signaling pathway"/>
    <property type="evidence" value="ECO:0007669"/>
    <property type="project" value="TreeGrafter"/>
</dbReference>
<dbReference type="GO" id="GO:1903037">
    <property type="term" value="P:regulation of leukocyte cell-cell adhesion"/>
    <property type="evidence" value="ECO:0007669"/>
    <property type="project" value="UniProtKB-ARBA"/>
</dbReference>
<dbReference type="Ensembl" id="ENSSLDT00000019871.1">
    <property type="protein sequence ID" value="ENSSLDP00000019227.1"/>
    <property type="gene ID" value="ENSSLDG00000015079.1"/>
</dbReference>
<dbReference type="InterPro" id="IPR013783">
    <property type="entry name" value="Ig-like_fold"/>
</dbReference>
<reference evidence="7" key="1">
    <citation type="submission" date="2025-08" db="UniProtKB">
        <authorList>
            <consortium name="Ensembl"/>
        </authorList>
    </citation>
    <scope>IDENTIFICATION</scope>
</reference>
<evidence type="ECO:0008006" key="9">
    <source>
        <dbReference type="Google" id="ProtNLM"/>
    </source>
</evidence>
<dbReference type="GO" id="GO:0009897">
    <property type="term" value="C:external side of plasma membrane"/>
    <property type="evidence" value="ECO:0007669"/>
    <property type="project" value="TreeGrafter"/>
</dbReference>
<dbReference type="SUPFAM" id="SSF48726">
    <property type="entry name" value="Immunoglobulin"/>
    <property type="match status" value="1"/>
</dbReference>
<dbReference type="InterPro" id="IPR036179">
    <property type="entry name" value="Ig-like_dom_sf"/>
</dbReference>
<dbReference type="GeneTree" id="ENSGT01030000234884"/>
<organism evidence="7 8">
    <name type="scientific">Seriola lalandi dorsalis</name>
    <dbReference type="NCBI Taxonomy" id="1841481"/>
    <lineage>
        <taxon>Eukaryota</taxon>
        <taxon>Metazoa</taxon>
        <taxon>Chordata</taxon>
        <taxon>Craniata</taxon>
        <taxon>Vertebrata</taxon>
        <taxon>Euteleostomi</taxon>
        <taxon>Actinopterygii</taxon>
        <taxon>Neopterygii</taxon>
        <taxon>Teleostei</taxon>
        <taxon>Neoteleostei</taxon>
        <taxon>Acanthomorphata</taxon>
        <taxon>Carangaria</taxon>
        <taxon>Carangiformes</taxon>
        <taxon>Carangidae</taxon>
        <taxon>Seriola</taxon>
    </lineage>
</organism>
<dbReference type="PANTHER" id="PTHR24100">
    <property type="entry name" value="BUTYROPHILIN"/>
    <property type="match status" value="1"/>
</dbReference>
<dbReference type="FunFam" id="2.60.40.10:FF:000142">
    <property type="entry name" value="V-set domain-containing T-cell activation inhibitor 1"/>
    <property type="match status" value="1"/>
</dbReference>
<keyword evidence="2" id="KW-0732">Signal</keyword>
<reference evidence="7" key="2">
    <citation type="submission" date="2025-09" db="UniProtKB">
        <authorList>
            <consortium name="Ensembl"/>
        </authorList>
    </citation>
    <scope>IDENTIFICATION</scope>
</reference>
<keyword evidence="8" id="KW-1185">Reference proteome</keyword>
<dbReference type="AlphaFoldDB" id="A0A3B4XTD6"/>
<evidence type="ECO:0000256" key="5">
    <source>
        <dbReference type="ARBA" id="ARBA00023180"/>
    </source>
</evidence>
<dbReference type="PANTHER" id="PTHR24100:SF151">
    <property type="entry name" value="ICOS LIGAND"/>
    <property type="match status" value="1"/>
</dbReference>
<sequence>ILPVQHHRQHTDRSMAETMTGLSQVVGPSQPVIAMIGDDVILLCHLKPAADAAGMTFEWARPDLKPRFVHVWHNYQDLHINQHQSYKGRTSVDVNKLKHGDISLKLSKVKIVSLKAGIQSLSCCGWTVRESCSLLDLQRRSEVLMTSILSAAE</sequence>
<protein>
    <recommendedName>
        <fullName evidence="9">Immunoglobulin V-set domain-containing protein</fullName>
    </recommendedName>
</protein>